<name>A0A8H6K0N7_9PEZI</name>
<sequence length="133" mass="15150">MKIDYNLVSATLLAQQRGDDLMRPSQSPIQPITQYVHDVARHFCDYPGKILVLMIHEYTNRCAQAHGGFRSYVAAQRWTGLGNFIDEEDALIDSTFPGTDNEDTRTMLHHCALETKRFYFEIAVLGEDGFGHK</sequence>
<dbReference type="EMBL" id="WIGO01000228">
    <property type="protein sequence ID" value="KAF6822764.1"/>
    <property type="molecule type" value="Genomic_DNA"/>
</dbReference>
<reference evidence="1" key="1">
    <citation type="journal article" date="2020" name="Phytopathology">
        <title>Genome Sequence Resources of Colletotrichum truncatum, C. plurivorum, C. musicola, and C. sojae: Four Species Pathogenic to Soybean (Glycine max).</title>
        <authorList>
            <person name="Rogerio F."/>
            <person name="Boufleur T.R."/>
            <person name="Ciampi-Guillardi M."/>
            <person name="Sukno S.A."/>
            <person name="Thon M.R."/>
            <person name="Massola Junior N.S."/>
            <person name="Baroncelli R."/>
        </authorList>
    </citation>
    <scope>NUCLEOTIDE SEQUENCE</scope>
    <source>
        <strain evidence="1">LFN00145</strain>
    </source>
</reference>
<protein>
    <submittedName>
        <fullName evidence="1">Uncharacterized protein</fullName>
    </submittedName>
</protein>
<gene>
    <name evidence="1" type="ORF">CPLU01_11804</name>
</gene>
<accession>A0A8H6K0N7</accession>
<proteinExistence type="predicted"/>
<dbReference type="Proteomes" id="UP000654918">
    <property type="component" value="Unassembled WGS sequence"/>
</dbReference>
<evidence type="ECO:0000313" key="2">
    <source>
        <dbReference type="Proteomes" id="UP000654918"/>
    </source>
</evidence>
<evidence type="ECO:0000313" key="1">
    <source>
        <dbReference type="EMBL" id="KAF6822764.1"/>
    </source>
</evidence>
<keyword evidence="2" id="KW-1185">Reference proteome</keyword>
<comment type="caution">
    <text evidence="1">The sequence shown here is derived from an EMBL/GenBank/DDBJ whole genome shotgun (WGS) entry which is preliminary data.</text>
</comment>
<dbReference type="AlphaFoldDB" id="A0A8H6K0N7"/>
<organism evidence="1 2">
    <name type="scientific">Colletotrichum plurivorum</name>
    <dbReference type="NCBI Taxonomy" id="2175906"/>
    <lineage>
        <taxon>Eukaryota</taxon>
        <taxon>Fungi</taxon>
        <taxon>Dikarya</taxon>
        <taxon>Ascomycota</taxon>
        <taxon>Pezizomycotina</taxon>
        <taxon>Sordariomycetes</taxon>
        <taxon>Hypocreomycetidae</taxon>
        <taxon>Glomerellales</taxon>
        <taxon>Glomerellaceae</taxon>
        <taxon>Colletotrichum</taxon>
        <taxon>Colletotrichum orchidearum species complex</taxon>
    </lineage>
</organism>